<comment type="similarity">
    <text evidence="3">Belongs to the lipase chaperone family.</text>
</comment>
<evidence type="ECO:0000256" key="11">
    <source>
        <dbReference type="ARBA" id="ARBA00023136"/>
    </source>
</evidence>
<proteinExistence type="inferred from homology"/>
<dbReference type="Proteomes" id="UP000182660">
    <property type="component" value="Unassembled WGS sequence"/>
</dbReference>
<dbReference type="Proteomes" id="UP000183794">
    <property type="component" value="Unassembled WGS sequence"/>
</dbReference>
<sequence>MKKATLVITIIAVATSVAYITSANKPMNKQAVKAIQPLSLSSTMLKKNKTGVETEVIVKDEDIIPLTTSVDSSRLQSQSQQDTEVDQTSLRDMFDYFLSGFNETEMDIEQLKANVKQFITDNPSKYSTADYDLFERFLLYKQSLLSVEVDQTPNMDNLERLDSELKDRQLVLFNAEEQKLLFNNENLHRQVTIKKLYLKSISTSQEEYNYLFIEELSNFPEEISRVYKSGLVSTELNKIANYDDEQQRYLAYEALGGPEVAVRMTELEHQEAELDNKINAYLGQRRDILSDSNNLNKDIHISALRDSFFSHSEQKRIKSLEYIDDL</sequence>
<dbReference type="GO" id="GO:0051082">
    <property type="term" value="F:unfolded protein binding"/>
    <property type="evidence" value="ECO:0007669"/>
    <property type="project" value="InterPro"/>
</dbReference>
<dbReference type="GO" id="GO:0005886">
    <property type="term" value="C:plasma membrane"/>
    <property type="evidence" value="ECO:0007669"/>
    <property type="project" value="UniProtKB-SubCell"/>
</dbReference>
<keyword evidence="7" id="KW-0812">Transmembrane</keyword>
<evidence type="ECO:0000256" key="10">
    <source>
        <dbReference type="ARBA" id="ARBA00023098"/>
    </source>
</evidence>
<feature type="signal peptide" evidence="16">
    <location>
        <begin position="1"/>
        <end position="18"/>
    </location>
</feature>
<dbReference type="RefSeq" id="WP_045109120.1">
    <property type="nucleotide sequence ID" value="NZ_CAWQZC010000093.1"/>
</dbReference>
<evidence type="ECO:0000256" key="9">
    <source>
        <dbReference type="ARBA" id="ARBA00022989"/>
    </source>
</evidence>
<dbReference type="GO" id="GO:0016042">
    <property type="term" value="P:lipid catabolic process"/>
    <property type="evidence" value="ECO:0007669"/>
    <property type="project" value="UniProtKB-KW"/>
</dbReference>
<keyword evidence="12" id="KW-0143">Chaperone</keyword>
<evidence type="ECO:0000256" key="16">
    <source>
        <dbReference type="SAM" id="SignalP"/>
    </source>
</evidence>
<dbReference type="EMBL" id="FPLD01000011">
    <property type="protein sequence ID" value="SGY84417.1"/>
    <property type="molecule type" value="Genomic_DNA"/>
</dbReference>
<dbReference type="AlphaFoldDB" id="A0A1K9YRE4"/>
<dbReference type="GO" id="GO:0006457">
    <property type="term" value="P:protein folding"/>
    <property type="evidence" value="ECO:0007669"/>
    <property type="project" value="InterPro"/>
</dbReference>
<evidence type="ECO:0000256" key="14">
    <source>
        <dbReference type="ARBA" id="ARBA00031542"/>
    </source>
</evidence>
<evidence type="ECO:0000313" key="17">
    <source>
        <dbReference type="EMBL" id="SGY83289.1"/>
    </source>
</evidence>
<evidence type="ECO:0000313" key="18">
    <source>
        <dbReference type="EMBL" id="SGY84417.1"/>
    </source>
</evidence>
<evidence type="ECO:0000256" key="2">
    <source>
        <dbReference type="ARBA" id="ARBA00004383"/>
    </source>
</evidence>
<feature type="chain" id="PRO_5010311727" description="Lipase chaperone" evidence="16">
    <location>
        <begin position="19"/>
        <end position="326"/>
    </location>
</feature>
<keyword evidence="9" id="KW-1133">Transmembrane helix</keyword>
<evidence type="ECO:0000256" key="3">
    <source>
        <dbReference type="ARBA" id="ARBA00010358"/>
    </source>
</evidence>
<evidence type="ECO:0000313" key="20">
    <source>
        <dbReference type="Proteomes" id="UP000183794"/>
    </source>
</evidence>
<reference evidence="18 20" key="2">
    <citation type="submission" date="2016-11" db="EMBL/GenBank/DDBJ databases">
        <authorList>
            <person name="Jaros S."/>
            <person name="Januszkiewicz K."/>
            <person name="Wedrychowicz H."/>
        </authorList>
    </citation>
    <scope>NUCLEOTIDE SEQUENCE [LARGE SCALE GENOMIC DNA]</scope>
    <source>
        <strain evidence="18">NVI 5450</strain>
    </source>
</reference>
<evidence type="ECO:0000256" key="15">
    <source>
        <dbReference type="ARBA" id="ARBA00033028"/>
    </source>
</evidence>
<evidence type="ECO:0000256" key="1">
    <source>
        <dbReference type="ARBA" id="ARBA00003280"/>
    </source>
</evidence>
<dbReference type="Pfam" id="PF03280">
    <property type="entry name" value="Lipase_chap"/>
    <property type="match status" value="1"/>
</dbReference>
<dbReference type="OrthoDB" id="7025807at2"/>
<evidence type="ECO:0000256" key="13">
    <source>
        <dbReference type="ARBA" id="ARBA00030948"/>
    </source>
</evidence>
<protein>
    <recommendedName>
        <fullName evidence="4">Lipase chaperone</fullName>
    </recommendedName>
    <alternativeName>
        <fullName evidence="15">Lipase foldase</fullName>
    </alternativeName>
    <alternativeName>
        <fullName evidence="13">Lipase helper protein</fullName>
    </alternativeName>
    <alternativeName>
        <fullName evidence="14">Lipase modulator</fullName>
    </alternativeName>
</protein>
<gene>
    <name evidence="17" type="ORF">MT2528_0407</name>
    <name evidence="18" type="ORF">NVI5450_0391</name>
</gene>
<keyword evidence="16" id="KW-0732">Signal</keyword>
<keyword evidence="19" id="KW-1185">Reference proteome</keyword>
<keyword evidence="5" id="KW-1003">Cell membrane</keyword>
<evidence type="ECO:0000256" key="6">
    <source>
        <dbReference type="ARBA" id="ARBA00022519"/>
    </source>
</evidence>
<evidence type="ECO:0000256" key="4">
    <source>
        <dbReference type="ARBA" id="ARBA00019692"/>
    </source>
</evidence>
<comment type="subcellular location">
    <subcellularLocation>
        <location evidence="2">Cell inner membrane</location>
        <topology evidence="2">Single-pass membrane protein</topology>
        <orientation evidence="2">Periplasmic side</orientation>
    </subcellularLocation>
</comment>
<evidence type="ECO:0000256" key="5">
    <source>
        <dbReference type="ARBA" id="ARBA00022475"/>
    </source>
</evidence>
<organism evidence="18 20">
    <name type="scientific">Moritella viscosa</name>
    <dbReference type="NCBI Taxonomy" id="80854"/>
    <lineage>
        <taxon>Bacteria</taxon>
        <taxon>Pseudomonadati</taxon>
        <taxon>Pseudomonadota</taxon>
        <taxon>Gammaproteobacteria</taxon>
        <taxon>Alteromonadales</taxon>
        <taxon>Moritellaceae</taxon>
        <taxon>Moritella</taxon>
    </lineage>
</organism>
<evidence type="ECO:0000313" key="19">
    <source>
        <dbReference type="Proteomes" id="UP000182660"/>
    </source>
</evidence>
<dbReference type="EMBL" id="FPLJ01000013">
    <property type="protein sequence ID" value="SGY83289.1"/>
    <property type="molecule type" value="Genomic_DNA"/>
</dbReference>
<name>A0A1K9YRE4_9GAMM</name>
<evidence type="ECO:0000256" key="8">
    <source>
        <dbReference type="ARBA" id="ARBA00022963"/>
    </source>
</evidence>
<evidence type="ECO:0000256" key="7">
    <source>
        <dbReference type="ARBA" id="ARBA00022692"/>
    </source>
</evidence>
<dbReference type="InterPro" id="IPR004961">
    <property type="entry name" value="Lipase_chaperone"/>
</dbReference>
<keyword evidence="10" id="KW-0443">Lipid metabolism</keyword>
<dbReference type="GeneID" id="61294140"/>
<accession>A0A1K9YRE4</accession>
<keyword evidence="8" id="KW-0442">Lipid degradation</keyword>
<evidence type="ECO:0000256" key="12">
    <source>
        <dbReference type="ARBA" id="ARBA00023186"/>
    </source>
</evidence>
<reference evidence="17 19" key="1">
    <citation type="submission" date="2016-11" db="EMBL/GenBank/DDBJ databases">
        <authorList>
            <person name="Klemetsen T."/>
        </authorList>
    </citation>
    <scope>NUCLEOTIDE SEQUENCE [LARGE SCALE GENOMIC DNA]</scope>
    <source>
        <strain evidence="17">MT 2528</strain>
    </source>
</reference>
<dbReference type="SUPFAM" id="SSF158855">
    <property type="entry name" value="Lipase chaperone-like"/>
    <property type="match status" value="1"/>
</dbReference>
<comment type="function">
    <text evidence="1">May be involved in the folding of the extracellular lipase during its passage through the periplasm.</text>
</comment>
<keyword evidence="11" id="KW-0472">Membrane</keyword>
<keyword evidence="6" id="KW-0997">Cell inner membrane</keyword>